<dbReference type="AlphaFoldDB" id="A0AB34P9T4"/>
<name>A0AB34P9T4_9XANT</name>
<protein>
    <submittedName>
        <fullName evidence="3">Deoxycytidine triphosphate deaminase</fullName>
    </submittedName>
</protein>
<feature type="domain" description="SMc04008-like" evidence="2">
    <location>
        <begin position="38"/>
        <end position="103"/>
    </location>
</feature>
<dbReference type="Pfam" id="PF06844">
    <property type="entry name" value="DUF1244"/>
    <property type="match status" value="1"/>
</dbReference>
<dbReference type="SUPFAM" id="SSF158757">
    <property type="entry name" value="SMc04008-like"/>
    <property type="match status" value="1"/>
</dbReference>
<reference evidence="3 4" key="1">
    <citation type="submission" date="2014-10" db="EMBL/GenBank/DDBJ databases">
        <title>Genome sequence of a Xanthomonas strain that is pathogenic on beans.</title>
        <authorList>
            <person name="Aritua V."/>
            <person name="Sapp M."/>
            <person name="Harrison J."/>
            <person name="Smith J."/>
            <person name="Studholme D."/>
        </authorList>
    </citation>
    <scope>NUCLEOTIDE SEQUENCE [LARGE SCALE GENOMIC DNA]</scope>
    <source>
        <strain evidence="3 4">Nyagatare</strain>
    </source>
</reference>
<accession>A0AB34P9T4</accession>
<dbReference type="InterPro" id="IPR036810">
    <property type="entry name" value="SMc04008-like_sf"/>
</dbReference>
<dbReference type="EMBL" id="JRQI01000023">
    <property type="protein sequence ID" value="KGK58309.1"/>
    <property type="molecule type" value="Genomic_DNA"/>
</dbReference>
<dbReference type="Proteomes" id="UP000029879">
    <property type="component" value="Unassembled WGS sequence"/>
</dbReference>
<feature type="region of interest" description="Disordered" evidence="1">
    <location>
        <begin position="89"/>
        <end position="111"/>
    </location>
</feature>
<dbReference type="InterPro" id="IPR023163">
    <property type="entry name" value="SMc04008-like_domain"/>
</dbReference>
<gene>
    <name evidence="3" type="ORF">NC00_08360</name>
</gene>
<evidence type="ECO:0000313" key="3">
    <source>
        <dbReference type="EMBL" id="KGK58309.1"/>
    </source>
</evidence>
<organism evidence="3 4">
    <name type="scientific">Xanthomonas cannabis pv. phaseoli</name>
    <dbReference type="NCBI Taxonomy" id="1885902"/>
    <lineage>
        <taxon>Bacteria</taxon>
        <taxon>Pseudomonadati</taxon>
        <taxon>Pseudomonadota</taxon>
        <taxon>Gammaproteobacteria</taxon>
        <taxon>Lysobacterales</taxon>
        <taxon>Lysobacteraceae</taxon>
        <taxon>Xanthomonas</taxon>
    </lineage>
</organism>
<evidence type="ECO:0000256" key="1">
    <source>
        <dbReference type="SAM" id="MobiDB-lite"/>
    </source>
</evidence>
<dbReference type="RefSeq" id="WP_047694936.1">
    <property type="nucleotide sequence ID" value="NZ_KN265476.1"/>
</dbReference>
<dbReference type="Gene3D" id="1.10.3340.10">
    <property type="entry name" value="SMc04008-like"/>
    <property type="match status" value="1"/>
</dbReference>
<evidence type="ECO:0000259" key="2">
    <source>
        <dbReference type="Pfam" id="PF06844"/>
    </source>
</evidence>
<proteinExistence type="predicted"/>
<sequence>MSDITPISTSSNDPTTTAIEAAAFRRLLQHLNQDRTDVQNIDLMILAGFCRNCLGDWYREAAEAQGQPMSKDQAREAVYGMPFAQWKQQHQKDATPEQLEAFAAAQRKHAP</sequence>
<dbReference type="GeneID" id="93987492"/>
<evidence type="ECO:0000313" key="4">
    <source>
        <dbReference type="Proteomes" id="UP000029879"/>
    </source>
</evidence>
<comment type="caution">
    <text evidence="3">The sequence shown here is derived from an EMBL/GenBank/DDBJ whole genome shotgun (WGS) entry which is preliminary data.</text>
</comment>